<evidence type="ECO:0000313" key="1">
    <source>
        <dbReference type="EMBL" id="TNN60537.1"/>
    </source>
</evidence>
<evidence type="ECO:0000313" key="2">
    <source>
        <dbReference type="Proteomes" id="UP000314294"/>
    </source>
</evidence>
<dbReference type="Proteomes" id="UP000314294">
    <property type="component" value="Unassembled WGS sequence"/>
</dbReference>
<protein>
    <submittedName>
        <fullName evidence="1">Uncharacterized protein</fullName>
    </submittedName>
</protein>
<proteinExistence type="predicted"/>
<name>A0A4Z2H3U6_9TELE</name>
<reference evidence="1 2" key="1">
    <citation type="submission" date="2019-03" db="EMBL/GenBank/DDBJ databases">
        <title>First draft genome of Liparis tanakae, snailfish: a comprehensive survey of snailfish specific genes.</title>
        <authorList>
            <person name="Kim W."/>
            <person name="Song I."/>
            <person name="Jeong J.-H."/>
            <person name="Kim D."/>
            <person name="Kim S."/>
            <person name="Ryu S."/>
            <person name="Song J.Y."/>
            <person name="Lee S.K."/>
        </authorList>
    </citation>
    <scope>NUCLEOTIDE SEQUENCE [LARGE SCALE GENOMIC DNA]</scope>
    <source>
        <tissue evidence="1">Muscle</tissue>
    </source>
</reference>
<organism evidence="1 2">
    <name type="scientific">Liparis tanakae</name>
    <name type="common">Tanaka's snailfish</name>
    <dbReference type="NCBI Taxonomy" id="230148"/>
    <lineage>
        <taxon>Eukaryota</taxon>
        <taxon>Metazoa</taxon>
        <taxon>Chordata</taxon>
        <taxon>Craniata</taxon>
        <taxon>Vertebrata</taxon>
        <taxon>Euteleostomi</taxon>
        <taxon>Actinopterygii</taxon>
        <taxon>Neopterygii</taxon>
        <taxon>Teleostei</taxon>
        <taxon>Neoteleostei</taxon>
        <taxon>Acanthomorphata</taxon>
        <taxon>Eupercaria</taxon>
        <taxon>Perciformes</taxon>
        <taxon>Cottioidei</taxon>
        <taxon>Cottales</taxon>
        <taxon>Liparidae</taxon>
        <taxon>Liparis</taxon>
    </lineage>
</organism>
<gene>
    <name evidence="1" type="ORF">EYF80_029260</name>
</gene>
<dbReference type="EMBL" id="SRLO01000332">
    <property type="protein sequence ID" value="TNN60537.1"/>
    <property type="molecule type" value="Genomic_DNA"/>
</dbReference>
<sequence>MKQSVQPLSTLITSASQDAHRQLLRACATLSLHFATKQNRLTAARLRLTELNVKCLETERREGNVPVSLPPSLHPSAASVITLPPSLHCLHHCSVSIPPLPPSLHCLSLLWGNTSRMSSRICHQGKDGASALGQTS</sequence>
<dbReference type="AlphaFoldDB" id="A0A4Z2H3U6"/>
<comment type="caution">
    <text evidence="1">The sequence shown here is derived from an EMBL/GenBank/DDBJ whole genome shotgun (WGS) entry which is preliminary data.</text>
</comment>
<keyword evidence="2" id="KW-1185">Reference proteome</keyword>
<accession>A0A4Z2H3U6</accession>